<dbReference type="CDD" id="cd00268">
    <property type="entry name" value="DEADc"/>
    <property type="match status" value="1"/>
</dbReference>
<name>A0A6P1SXQ2_9RHOB</name>
<dbReference type="EMBL" id="CP046620">
    <property type="protein sequence ID" value="QHQ34123.1"/>
    <property type="molecule type" value="Genomic_DNA"/>
</dbReference>
<keyword evidence="2" id="KW-0963">Cytoplasm</keyword>
<dbReference type="PANTHER" id="PTHR47959:SF13">
    <property type="entry name" value="ATP-DEPENDENT RNA HELICASE RHLE"/>
    <property type="match status" value="1"/>
</dbReference>
<keyword evidence="6" id="KW-0067">ATP-binding</keyword>
<comment type="similarity">
    <text evidence="7">Belongs to the DEAD box helicase family.</text>
</comment>
<evidence type="ECO:0000256" key="11">
    <source>
        <dbReference type="SAM" id="MobiDB-lite"/>
    </source>
</evidence>
<evidence type="ECO:0000256" key="8">
    <source>
        <dbReference type="ARBA" id="ARBA00047984"/>
    </source>
</evidence>
<dbReference type="Pfam" id="PF00271">
    <property type="entry name" value="Helicase_C"/>
    <property type="match status" value="1"/>
</dbReference>
<dbReference type="GO" id="GO:0042255">
    <property type="term" value="P:ribosome assembly"/>
    <property type="evidence" value="ECO:0007669"/>
    <property type="project" value="UniProtKB-ARBA"/>
</dbReference>
<dbReference type="GO" id="GO:0009266">
    <property type="term" value="P:response to temperature stimulus"/>
    <property type="evidence" value="ECO:0007669"/>
    <property type="project" value="UniProtKB-ARBA"/>
</dbReference>
<dbReference type="AlphaFoldDB" id="A0A6P1SXQ2"/>
<dbReference type="InterPro" id="IPR011545">
    <property type="entry name" value="DEAD/DEAH_box_helicase_dom"/>
</dbReference>
<dbReference type="GO" id="GO:0003724">
    <property type="term" value="F:RNA helicase activity"/>
    <property type="evidence" value="ECO:0007669"/>
    <property type="project" value="UniProtKB-EC"/>
</dbReference>
<evidence type="ECO:0000256" key="1">
    <source>
        <dbReference type="ARBA" id="ARBA00012552"/>
    </source>
</evidence>
<dbReference type="Gene3D" id="3.40.50.300">
    <property type="entry name" value="P-loop containing nucleotide triphosphate hydrolases"/>
    <property type="match status" value="2"/>
</dbReference>
<dbReference type="PROSITE" id="PS51192">
    <property type="entry name" value="HELICASE_ATP_BIND_1"/>
    <property type="match status" value="1"/>
</dbReference>
<protein>
    <recommendedName>
        <fullName evidence="9">DEAD-box ATP-dependent RNA helicase RhpA</fullName>
        <ecNumber evidence="1">3.6.4.13</ecNumber>
    </recommendedName>
</protein>
<gene>
    <name evidence="15" type="ORF">GO499_02440</name>
</gene>
<evidence type="ECO:0000256" key="6">
    <source>
        <dbReference type="ARBA" id="ARBA00022840"/>
    </source>
</evidence>
<dbReference type="EC" id="3.6.4.13" evidence="1"/>
<reference evidence="15 16" key="1">
    <citation type="submission" date="2019-12" db="EMBL/GenBank/DDBJ databases">
        <title>Complete genome sequence of Algicella marina strain 9Alg 56(T) isolated from the red alga Tichocarpus crinitus.</title>
        <authorList>
            <person name="Kim S.-G."/>
            <person name="Nedashkovskaya O.I."/>
        </authorList>
    </citation>
    <scope>NUCLEOTIDE SEQUENCE [LARGE SCALE GENOMIC DNA]</scope>
    <source>
        <strain evidence="15 16">9Alg 56</strain>
    </source>
</reference>
<evidence type="ECO:0000259" key="12">
    <source>
        <dbReference type="PROSITE" id="PS51192"/>
    </source>
</evidence>
<dbReference type="SUPFAM" id="SSF52540">
    <property type="entry name" value="P-loop containing nucleoside triphosphate hydrolases"/>
    <property type="match status" value="1"/>
</dbReference>
<dbReference type="SMART" id="SM00490">
    <property type="entry name" value="HELICc"/>
    <property type="match status" value="1"/>
</dbReference>
<evidence type="ECO:0000256" key="9">
    <source>
        <dbReference type="ARBA" id="ARBA00074363"/>
    </source>
</evidence>
<feature type="short sequence motif" description="Q motif" evidence="10">
    <location>
        <begin position="2"/>
        <end position="30"/>
    </location>
</feature>
<dbReference type="InterPro" id="IPR014014">
    <property type="entry name" value="RNA_helicase_DEAD_Q_motif"/>
</dbReference>
<dbReference type="GO" id="GO:0003676">
    <property type="term" value="F:nucleic acid binding"/>
    <property type="evidence" value="ECO:0007669"/>
    <property type="project" value="InterPro"/>
</dbReference>
<feature type="compositionally biased region" description="Basic residues" evidence="11">
    <location>
        <begin position="389"/>
        <end position="400"/>
    </location>
</feature>
<dbReference type="GO" id="GO:0016787">
    <property type="term" value="F:hydrolase activity"/>
    <property type="evidence" value="ECO:0007669"/>
    <property type="project" value="UniProtKB-KW"/>
</dbReference>
<dbReference type="PANTHER" id="PTHR47959">
    <property type="entry name" value="ATP-DEPENDENT RNA HELICASE RHLE-RELATED"/>
    <property type="match status" value="1"/>
</dbReference>
<dbReference type="PROSITE" id="PS51195">
    <property type="entry name" value="Q_MOTIF"/>
    <property type="match status" value="1"/>
</dbReference>
<evidence type="ECO:0000256" key="2">
    <source>
        <dbReference type="ARBA" id="ARBA00022490"/>
    </source>
</evidence>
<dbReference type="InterPro" id="IPR050079">
    <property type="entry name" value="DEAD_box_RNA_helicase"/>
</dbReference>
<dbReference type="GO" id="GO:0005829">
    <property type="term" value="C:cytosol"/>
    <property type="evidence" value="ECO:0007669"/>
    <property type="project" value="TreeGrafter"/>
</dbReference>
<evidence type="ECO:0000256" key="5">
    <source>
        <dbReference type="ARBA" id="ARBA00022806"/>
    </source>
</evidence>
<evidence type="ECO:0000256" key="10">
    <source>
        <dbReference type="PROSITE-ProRule" id="PRU00552"/>
    </source>
</evidence>
<evidence type="ECO:0000259" key="14">
    <source>
        <dbReference type="PROSITE" id="PS51195"/>
    </source>
</evidence>
<comment type="catalytic activity">
    <reaction evidence="8">
        <text>ATP + H2O = ADP + phosphate + H(+)</text>
        <dbReference type="Rhea" id="RHEA:13065"/>
        <dbReference type="ChEBI" id="CHEBI:15377"/>
        <dbReference type="ChEBI" id="CHEBI:15378"/>
        <dbReference type="ChEBI" id="CHEBI:30616"/>
        <dbReference type="ChEBI" id="CHEBI:43474"/>
        <dbReference type="ChEBI" id="CHEBI:456216"/>
        <dbReference type="EC" id="3.6.4.13"/>
    </reaction>
</comment>
<dbReference type="KEGG" id="amaq:GO499_02440"/>
<dbReference type="InterPro" id="IPR044742">
    <property type="entry name" value="DEAD/DEAH_RhlB"/>
</dbReference>
<feature type="region of interest" description="Disordered" evidence="11">
    <location>
        <begin position="377"/>
        <end position="455"/>
    </location>
</feature>
<evidence type="ECO:0000259" key="13">
    <source>
        <dbReference type="PROSITE" id="PS51194"/>
    </source>
</evidence>
<evidence type="ECO:0000256" key="3">
    <source>
        <dbReference type="ARBA" id="ARBA00022741"/>
    </source>
</evidence>
<dbReference type="SMART" id="SM00487">
    <property type="entry name" value="DEXDc"/>
    <property type="match status" value="1"/>
</dbReference>
<dbReference type="InterPro" id="IPR027417">
    <property type="entry name" value="P-loop_NTPase"/>
</dbReference>
<feature type="domain" description="DEAD-box RNA helicase Q" evidence="14">
    <location>
        <begin position="2"/>
        <end position="30"/>
    </location>
</feature>
<evidence type="ECO:0000256" key="7">
    <source>
        <dbReference type="ARBA" id="ARBA00038437"/>
    </source>
</evidence>
<keyword evidence="5 15" id="KW-0347">Helicase</keyword>
<dbReference type="GO" id="GO:0005524">
    <property type="term" value="F:ATP binding"/>
    <property type="evidence" value="ECO:0007669"/>
    <property type="project" value="UniProtKB-KW"/>
</dbReference>
<feature type="domain" description="Helicase C-terminal" evidence="13">
    <location>
        <begin position="219"/>
        <end position="381"/>
    </location>
</feature>
<dbReference type="Proteomes" id="UP000464495">
    <property type="component" value="Chromosome"/>
</dbReference>
<dbReference type="InterPro" id="IPR014001">
    <property type="entry name" value="Helicase_ATP-bd"/>
</dbReference>
<evidence type="ECO:0000313" key="16">
    <source>
        <dbReference type="Proteomes" id="UP000464495"/>
    </source>
</evidence>
<keyword evidence="4" id="KW-0378">Hydrolase</keyword>
<dbReference type="CDD" id="cd18787">
    <property type="entry name" value="SF2_C_DEAD"/>
    <property type="match status" value="1"/>
</dbReference>
<keyword evidence="3" id="KW-0547">Nucleotide-binding</keyword>
<dbReference type="RefSeq" id="WP_161860694.1">
    <property type="nucleotide sequence ID" value="NZ_CP046620.1"/>
</dbReference>
<sequence>MTNFSDFNFKAPIAKALEAEGYSTPTPIQAQSIPLVLEGHDLLGIAQTGTGKTAAFALPILDRLCRGETPRPKRGTRCLVLAPTRELASQIAASFEAYGKFLHLSVFTVFGGVSVNRQINRMQRGTDILVATPGRLLDLINQRALKLSDVEVLVLDEADQMLDMGFIHDLRKIVPLVPKERQTLFFSATMPSTIAELADQFLTEPKKVSVAPAATTAERVDQHAYFLKGGAKRRLLAHQLRDPEVDRVLVFTRTKHGADKVVKHLEQDKINAAAIHGNKSQGQRERALKAFRDGRTKVLVATDIAARGIDVPGVSHVINFDVPNVPEQYVHRIGRTARAGREGIAISYIAGDEQAYLRDIERTTGMPLDRQALPTGFEEEAETEVAHAPKPKGNSRRRGRGNPQNHGGGNKGRGKPNGRSGAHAAKGSEAKPVRSGPKANAPKRPRTRAKAPSAA</sequence>
<accession>A0A6P1SXQ2</accession>
<dbReference type="Pfam" id="PF00270">
    <property type="entry name" value="DEAD"/>
    <property type="match status" value="1"/>
</dbReference>
<evidence type="ECO:0000313" key="15">
    <source>
        <dbReference type="EMBL" id="QHQ34123.1"/>
    </source>
</evidence>
<dbReference type="FunFam" id="3.40.50.300:FF:000108">
    <property type="entry name" value="ATP-dependent RNA helicase RhlE"/>
    <property type="match status" value="1"/>
</dbReference>
<keyword evidence="16" id="KW-1185">Reference proteome</keyword>
<organism evidence="15 16">
    <name type="scientific">Algicella marina</name>
    <dbReference type="NCBI Taxonomy" id="2683284"/>
    <lineage>
        <taxon>Bacteria</taxon>
        <taxon>Pseudomonadati</taxon>
        <taxon>Pseudomonadota</taxon>
        <taxon>Alphaproteobacteria</taxon>
        <taxon>Rhodobacterales</taxon>
        <taxon>Paracoccaceae</taxon>
        <taxon>Algicella</taxon>
    </lineage>
</organism>
<dbReference type="PROSITE" id="PS51194">
    <property type="entry name" value="HELICASE_CTER"/>
    <property type="match status" value="1"/>
</dbReference>
<feature type="domain" description="Helicase ATP-binding" evidence="12">
    <location>
        <begin position="33"/>
        <end position="208"/>
    </location>
</feature>
<proteinExistence type="inferred from homology"/>
<evidence type="ECO:0000256" key="4">
    <source>
        <dbReference type="ARBA" id="ARBA00022801"/>
    </source>
</evidence>
<dbReference type="InterPro" id="IPR001650">
    <property type="entry name" value="Helicase_C-like"/>
</dbReference>